<sequence>MSIPMNALPAEFEAEHGSIDLADPDSNLDDEGADEEDDLDLKQSQRSVWLCKVPKFLLDKWEQVQQEGVVLGRVRVYDEKDANGDPKIAVLLEQDESSAPSATATAPAAAPAPSRDIKGKGPIGRRNGTVPTEYHLRLQNTSSKNLFIFGEKEEEDESTGDVGFRKKRRESREDVLAISWTKYDAHPTLRSPGITSLAGTIQHECQLTPSLSSISASDSYRTIMRERQRLATEPKRTIKMLDVDNATANRLASGVGMSGVKHRVASMVKTAKAAAGSGAGPNGRMVRMPRNELLDLLFQHFDQAPYWNLKLLNEHVKQPATFLKEVLGEVGTLVPRGPYLGMWTLKEQFKSGNRDENAKPEGKDEAHVAKNEEGVEGSSTTDVRKAEDDPDEDDEDEDEMEVVA</sequence>
<evidence type="ECO:0000256" key="6">
    <source>
        <dbReference type="ARBA" id="ARBA00023163"/>
    </source>
</evidence>
<evidence type="ECO:0000256" key="10">
    <source>
        <dbReference type="SAM" id="MobiDB-lite"/>
    </source>
</evidence>
<dbReference type="Pfam" id="PF17683">
    <property type="entry name" value="TFIIF_beta_N"/>
    <property type="match status" value="1"/>
</dbReference>
<dbReference type="InterPro" id="IPR036390">
    <property type="entry name" value="WH_DNA-bd_sf"/>
</dbReference>
<gene>
    <name evidence="13" type="primary">BQ5605_C023g09664</name>
    <name evidence="13" type="ORF">BQ5605_C023G09664</name>
</gene>
<evidence type="ECO:0000256" key="2">
    <source>
        <dbReference type="ARBA" id="ARBA00009543"/>
    </source>
</evidence>
<dbReference type="Proteomes" id="UP000249464">
    <property type="component" value="Unassembled WGS sequence"/>
</dbReference>
<evidence type="ECO:0000259" key="12">
    <source>
        <dbReference type="Pfam" id="PF17683"/>
    </source>
</evidence>
<feature type="compositionally biased region" description="Acidic residues" evidence="10">
    <location>
        <begin position="22"/>
        <end position="39"/>
    </location>
</feature>
<comment type="similarity">
    <text evidence="2">Belongs to the TFIIF beta subunit family.</text>
</comment>
<dbReference type="PANTHER" id="PTHR10445">
    <property type="entry name" value="GENERAL TRANSCRIPTION FACTOR IIF SUBUNIT 2"/>
    <property type="match status" value="1"/>
</dbReference>
<accession>A0A2X0PF02</accession>
<feature type="region of interest" description="Disordered" evidence="10">
    <location>
        <begin position="96"/>
        <end position="126"/>
    </location>
</feature>
<evidence type="ECO:0000256" key="4">
    <source>
        <dbReference type="ARBA" id="ARBA00023015"/>
    </source>
</evidence>
<dbReference type="Pfam" id="PF02270">
    <property type="entry name" value="TFIIF_beta"/>
    <property type="match status" value="1"/>
</dbReference>
<dbReference type="InterPro" id="IPR036388">
    <property type="entry name" value="WH-like_DNA-bd_sf"/>
</dbReference>
<feature type="compositionally biased region" description="Low complexity" evidence="10">
    <location>
        <begin position="97"/>
        <end position="114"/>
    </location>
</feature>
<keyword evidence="4" id="KW-0805">Transcription regulation</keyword>
<comment type="subcellular location">
    <subcellularLocation>
        <location evidence="1">Nucleus</location>
    </subcellularLocation>
</comment>
<dbReference type="InterPro" id="IPR011039">
    <property type="entry name" value="TFIIF_interaction"/>
</dbReference>
<feature type="domain" description="TFIIF beta subunit HTH" evidence="11">
    <location>
        <begin position="286"/>
        <end position="350"/>
    </location>
</feature>
<dbReference type="PANTHER" id="PTHR10445:SF0">
    <property type="entry name" value="GENERAL TRANSCRIPTION FACTOR IIF SUBUNIT 2"/>
    <property type="match status" value="1"/>
</dbReference>
<dbReference type="InterPro" id="IPR040450">
    <property type="entry name" value="TFIIF_beta_HTH"/>
</dbReference>
<dbReference type="Gene3D" id="1.10.10.10">
    <property type="entry name" value="Winged helix-like DNA-binding domain superfamily/Winged helix DNA-binding domain"/>
    <property type="match status" value="1"/>
</dbReference>
<dbReference type="SUPFAM" id="SSF50916">
    <property type="entry name" value="Rap30/74 interaction domains"/>
    <property type="match status" value="1"/>
</dbReference>
<keyword evidence="6" id="KW-0804">Transcription</keyword>
<keyword evidence="14" id="KW-1185">Reference proteome</keyword>
<name>A0A2X0PF02_9BASI</name>
<feature type="domain" description="TFIIF beta subunit N-terminal" evidence="12">
    <location>
        <begin position="46"/>
        <end position="210"/>
    </location>
</feature>
<feature type="region of interest" description="Disordered" evidence="10">
    <location>
        <begin position="1"/>
        <end position="41"/>
    </location>
</feature>
<dbReference type="EMBL" id="FQNC01000085">
    <property type="protein sequence ID" value="SGZ23929.1"/>
    <property type="molecule type" value="Genomic_DNA"/>
</dbReference>
<proteinExistence type="inferred from homology"/>
<evidence type="ECO:0000256" key="9">
    <source>
        <dbReference type="ARBA" id="ARBA00081863"/>
    </source>
</evidence>
<evidence type="ECO:0000256" key="3">
    <source>
        <dbReference type="ARBA" id="ARBA00021453"/>
    </source>
</evidence>
<evidence type="ECO:0000259" key="11">
    <source>
        <dbReference type="Pfam" id="PF02270"/>
    </source>
</evidence>
<dbReference type="GO" id="GO:0005674">
    <property type="term" value="C:transcription factor TFIIF complex"/>
    <property type="evidence" value="ECO:0007669"/>
    <property type="project" value="InterPro"/>
</dbReference>
<evidence type="ECO:0000256" key="5">
    <source>
        <dbReference type="ARBA" id="ARBA00023125"/>
    </source>
</evidence>
<protein>
    <recommendedName>
        <fullName evidence="3">Transcription initiation factor IIF subunit beta</fullName>
    </recommendedName>
    <alternativeName>
        <fullName evidence="9">TFIIF medium subunit</fullName>
    </alternativeName>
    <alternativeName>
        <fullName evidence="8">TFIIF-beta</fullName>
    </alternativeName>
</protein>
<keyword evidence="5" id="KW-0238">DNA-binding</keyword>
<reference evidence="13 14" key="1">
    <citation type="submission" date="2016-11" db="EMBL/GenBank/DDBJ databases">
        <authorList>
            <person name="Jaros S."/>
            <person name="Januszkiewicz K."/>
            <person name="Wedrychowicz H."/>
        </authorList>
    </citation>
    <scope>NUCLEOTIDE SEQUENCE [LARGE SCALE GENOMIC DNA]</scope>
</reference>
<evidence type="ECO:0000256" key="1">
    <source>
        <dbReference type="ARBA" id="ARBA00004123"/>
    </source>
</evidence>
<dbReference type="GO" id="GO:0006367">
    <property type="term" value="P:transcription initiation at RNA polymerase II promoter"/>
    <property type="evidence" value="ECO:0007669"/>
    <property type="project" value="InterPro"/>
</dbReference>
<feature type="compositionally biased region" description="Basic and acidic residues" evidence="10">
    <location>
        <begin position="351"/>
        <end position="373"/>
    </location>
</feature>
<dbReference type="FunFam" id="1.10.10.10:FF:000035">
    <property type="entry name" value="General transcription factor IIF subunit 2"/>
    <property type="match status" value="1"/>
</dbReference>
<evidence type="ECO:0000313" key="13">
    <source>
        <dbReference type="EMBL" id="SGZ23929.1"/>
    </source>
</evidence>
<evidence type="ECO:0000256" key="7">
    <source>
        <dbReference type="ARBA" id="ARBA00023242"/>
    </source>
</evidence>
<evidence type="ECO:0000256" key="8">
    <source>
        <dbReference type="ARBA" id="ARBA00081473"/>
    </source>
</evidence>
<dbReference type="InterPro" id="IPR040504">
    <property type="entry name" value="TFIIF_beta_N"/>
</dbReference>
<dbReference type="STRING" id="796604.A0A2X0PF02"/>
<keyword evidence="7" id="KW-0539">Nucleus</keyword>
<dbReference type="SUPFAM" id="SSF46785">
    <property type="entry name" value="Winged helix' DNA-binding domain"/>
    <property type="match status" value="1"/>
</dbReference>
<feature type="region of interest" description="Disordered" evidence="10">
    <location>
        <begin position="351"/>
        <end position="404"/>
    </location>
</feature>
<dbReference type="GO" id="GO:0003677">
    <property type="term" value="F:DNA binding"/>
    <property type="evidence" value="ECO:0007669"/>
    <property type="project" value="UniProtKB-KW"/>
</dbReference>
<evidence type="ECO:0000313" key="14">
    <source>
        <dbReference type="Proteomes" id="UP000249464"/>
    </source>
</evidence>
<dbReference type="CDD" id="cd07980">
    <property type="entry name" value="TFIIF_beta"/>
    <property type="match status" value="1"/>
</dbReference>
<feature type="compositionally biased region" description="Acidic residues" evidence="10">
    <location>
        <begin position="388"/>
        <end position="404"/>
    </location>
</feature>
<organism evidence="13 14">
    <name type="scientific">Microbotryum silenes-dioicae</name>
    <dbReference type="NCBI Taxonomy" id="796604"/>
    <lineage>
        <taxon>Eukaryota</taxon>
        <taxon>Fungi</taxon>
        <taxon>Dikarya</taxon>
        <taxon>Basidiomycota</taxon>
        <taxon>Pucciniomycotina</taxon>
        <taxon>Microbotryomycetes</taxon>
        <taxon>Microbotryales</taxon>
        <taxon>Microbotryaceae</taxon>
        <taxon>Microbotryum</taxon>
    </lineage>
</organism>
<dbReference type="AlphaFoldDB" id="A0A2X0PF02"/>
<dbReference type="InterPro" id="IPR003196">
    <property type="entry name" value="TFIIF_beta"/>
</dbReference>